<dbReference type="EMBL" id="UINC01003045">
    <property type="protein sequence ID" value="SVA02828.1"/>
    <property type="molecule type" value="Genomic_DNA"/>
</dbReference>
<dbReference type="InterPro" id="IPR017776">
    <property type="entry name" value="FeS_assembly_SufT_put"/>
</dbReference>
<proteinExistence type="predicted"/>
<dbReference type="InterPro" id="IPR052339">
    <property type="entry name" value="Fe-S_Maturation_MIP18"/>
</dbReference>
<dbReference type="PANTHER" id="PTHR42831:SF1">
    <property type="entry name" value="FE-S PROTEIN MATURATION AUXILIARY FACTOR YITW"/>
    <property type="match status" value="1"/>
</dbReference>
<evidence type="ECO:0000259" key="1">
    <source>
        <dbReference type="Pfam" id="PF01883"/>
    </source>
</evidence>
<dbReference type="NCBIfam" id="TIGR03406">
    <property type="entry name" value="FeS_long_SufT"/>
    <property type="match status" value="1"/>
</dbReference>
<feature type="domain" description="MIP18 family-like" evidence="1">
    <location>
        <begin position="82"/>
        <end position="158"/>
    </location>
</feature>
<dbReference type="AlphaFoldDB" id="A0A381SHS0"/>
<accession>A0A381SHS0</accession>
<evidence type="ECO:0000313" key="2">
    <source>
        <dbReference type="EMBL" id="SVA02828.1"/>
    </source>
</evidence>
<name>A0A381SHS0_9ZZZZ</name>
<dbReference type="Pfam" id="PF01883">
    <property type="entry name" value="FeS_assembly_P"/>
    <property type="match status" value="1"/>
</dbReference>
<dbReference type="InterPro" id="IPR034904">
    <property type="entry name" value="FSCA_dom_sf"/>
</dbReference>
<protein>
    <recommendedName>
        <fullName evidence="1">MIP18 family-like domain-containing protein</fullName>
    </recommendedName>
</protein>
<sequence length="181" mass="20103">MDNNEVISLLRDCDVISVPYGEKHILKQGTEVQLMQAMGGSYTVYTSEGMFRISGINADSIGRKPEPLPSIPKNISDSEFESKVWEQMKTVYDPEIPINVVDLGLIYSCEVKKDDKDGYCVSVDMTLTAPGCGMADVLVEDIKERIELLPKIKVVNVELVLDPPWSMEMMSEAARLEAGLI</sequence>
<gene>
    <name evidence="2" type="ORF">METZ01_LOCUS55682</name>
</gene>
<dbReference type="PANTHER" id="PTHR42831">
    <property type="entry name" value="FE-S PROTEIN MATURATION AUXILIARY FACTOR YITW"/>
    <property type="match status" value="1"/>
</dbReference>
<dbReference type="Gene3D" id="3.30.300.130">
    <property type="entry name" value="Fe-S cluster assembly (FSCA)"/>
    <property type="match status" value="1"/>
</dbReference>
<dbReference type="SUPFAM" id="SSF117916">
    <property type="entry name" value="Fe-S cluster assembly (FSCA) domain-like"/>
    <property type="match status" value="1"/>
</dbReference>
<reference evidence="2" key="1">
    <citation type="submission" date="2018-05" db="EMBL/GenBank/DDBJ databases">
        <authorList>
            <person name="Lanie J.A."/>
            <person name="Ng W.-L."/>
            <person name="Kazmierczak K.M."/>
            <person name="Andrzejewski T.M."/>
            <person name="Davidsen T.M."/>
            <person name="Wayne K.J."/>
            <person name="Tettelin H."/>
            <person name="Glass J.I."/>
            <person name="Rusch D."/>
            <person name="Podicherti R."/>
            <person name="Tsui H.-C.T."/>
            <person name="Winkler M.E."/>
        </authorList>
    </citation>
    <scope>NUCLEOTIDE SEQUENCE</scope>
</reference>
<organism evidence="2">
    <name type="scientific">marine metagenome</name>
    <dbReference type="NCBI Taxonomy" id="408172"/>
    <lineage>
        <taxon>unclassified sequences</taxon>
        <taxon>metagenomes</taxon>
        <taxon>ecological metagenomes</taxon>
    </lineage>
</organism>
<dbReference type="InterPro" id="IPR002744">
    <property type="entry name" value="MIP18-like"/>
</dbReference>